<dbReference type="InterPro" id="IPR052717">
    <property type="entry name" value="Vacuolar_transposase_reg"/>
</dbReference>
<accession>A0A836K406</accession>
<evidence type="ECO:0000313" key="1">
    <source>
        <dbReference type="EMBL" id="KAG5339161.1"/>
    </source>
</evidence>
<keyword evidence="2" id="KW-1185">Reference proteome</keyword>
<feature type="non-terminal residue" evidence="1">
    <location>
        <position position="1"/>
    </location>
</feature>
<dbReference type="Proteomes" id="UP000669903">
    <property type="component" value="Unassembled WGS sequence"/>
</dbReference>
<sequence>CLNVAVCHMPVSLNHFTHSINISSNNRREENDGFNLLMKTVSLLYNLPSRKTITKMIKTRYDVLKDIWTDISNQSYLGITMHYQSMDLTMKSVCVGVFPLDAHHTAEYIVDFLLKKAISLINKQKGVKQIGCFAHTMSHLISDALHTIPVTKNIIAKVKTIVGLARRNVVASDELKRLQICDDKSERILQLEEYVYPVISKCSNAPDMLSREKIQVLKDLVLLMKPIENVIWDISGESYSTCGIIMPIVHCMEATISTVLGEEFKERLPSEIQNRVKDFELNSILASSTILDPRFKKLHFKNALAAINNLIQGNVVKNKENLNVQLDKRTQI</sequence>
<evidence type="ECO:0000313" key="2">
    <source>
        <dbReference type="Proteomes" id="UP000669903"/>
    </source>
</evidence>
<name>A0A836K406_9HYME</name>
<dbReference type="PANTHER" id="PTHR46169:SF29">
    <property type="entry name" value="DNA REPLICATION-RELATED ELEMENT FACTOR, ISOFORM A"/>
    <property type="match status" value="1"/>
</dbReference>
<protein>
    <submittedName>
        <fullName evidence="1">ZBED1 protein</fullName>
    </submittedName>
</protein>
<dbReference type="AlphaFoldDB" id="A0A836K406"/>
<dbReference type="InterPro" id="IPR012337">
    <property type="entry name" value="RNaseH-like_sf"/>
</dbReference>
<feature type="non-terminal residue" evidence="1">
    <location>
        <position position="332"/>
    </location>
</feature>
<organism evidence="1 2">
    <name type="scientific">Acromyrmex charruanus</name>
    <dbReference type="NCBI Taxonomy" id="2715315"/>
    <lineage>
        <taxon>Eukaryota</taxon>
        <taxon>Metazoa</taxon>
        <taxon>Ecdysozoa</taxon>
        <taxon>Arthropoda</taxon>
        <taxon>Hexapoda</taxon>
        <taxon>Insecta</taxon>
        <taxon>Pterygota</taxon>
        <taxon>Neoptera</taxon>
        <taxon>Endopterygota</taxon>
        <taxon>Hymenoptera</taxon>
        <taxon>Apocrita</taxon>
        <taxon>Aculeata</taxon>
        <taxon>Formicoidea</taxon>
        <taxon>Formicidae</taxon>
        <taxon>Myrmicinae</taxon>
        <taxon>Acromyrmex</taxon>
    </lineage>
</organism>
<gene>
    <name evidence="1" type="primary">Zbed1_0</name>
    <name evidence="1" type="ORF">G6Z76_0010664</name>
</gene>
<reference evidence="1" key="1">
    <citation type="submission" date="2020-03" db="EMBL/GenBank/DDBJ databases">
        <title>Relaxed selection underlies rapid genomic changes in the transitions from sociality to social parasitism in ants.</title>
        <authorList>
            <person name="Bi X."/>
        </authorList>
    </citation>
    <scope>NUCLEOTIDE SEQUENCE</scope>
    <source>
        <strain evidence="1">BGI-DK2014a</strain>
        <tissue evidence="1">Whole body</tissue>
    </source>
</reference>
<dbReference type="GO" id="GO:0005634">
    <property type="term" value="C:nucleus"/>
    <property type="evidence" value="ECO:0007669"/>
    <property type="project" value="TreeGrafter"/>
</dbReference>
<dbReference type="EMBL" id="JAANIC010003539">
    <property type="protein sequence ID" value="KAG5339161.1"/>
    <property type="molecule type" value="Genomic_DNA"/>
</dbReference>
<dbReference type="PANTHER" id="PTHR46169">
    <property type="entry name" value="DNA REPLICATION-RELATED ELEMENT FACTOR, ISOFORM A"/>
    <property type="match status" value="1"/>
</dbReference>
<comment type="caution">
    <text evidence="1">The sequence shown here is derived from an EMBL/GenBank/DDBJ whole genome shotgun (WGS) entry which is preliminary data.</text>
</comment>
<dbReference type="SUPFAM" id="SSF53098">
    <property type="entry name" value="Ribonuclease H-like"/>
    <property type="match status" value="1"/>
</dbReference>
<dbReference type="GO" id="GO:0006357">
    <property type="term" value="P:regulation of transcription by RNA polymerase II"/>
    <property type="evidence" value="ECO:0007669"/>
    <property type="project" value="TreeGrafter"/>
</dbReference>
<proteinExistence type="predicted"/>